<organism evidence="1 2">
    <name type="scientific">Craurococcus roseus</name>
    <dbReference type="NCBI Taxonomy" id="77585"/>
    <lineage>
        <taxon>Bacteria</taxon>
        <taxon>Pseudomonadati</taxon>
        <taxon>Pseudomonadota</taxon>
        <taxon>Alphaproteobacteria</taxon>
        <taxon>Acetobacterales</taxon>
        <taxon>Acetobacteraceae</taxon>
        <taxon>Craurococcus</taxon>
    </lineage>
</organism>
<evidence type="ECO:0000313" key="2">
    <source>
        <dbReference type="Proteomes" id="UP001501588"/>
    </source>
</evidence>
<dbReference type="EMBL" id="BAAAFZ010000028">
    <property type="protein sequence ID" value="GAA0584369.1"/>
    <property type="molecule type" value="Genomic_DNA"/>
</dbReference>
<reference evidence="1 2" key="1">
    <citation type="journal article" date="2019" name="Int. J. Syst. Evol. Microbiol.">
        <title>The Global Catalogue of Microorganisms (GCM) 10K type strain sequencing project: providing services to taxonomists for standard genome sequencing and annotation.</title>
        <authorList>
            <consortium name="The Broad Institute Genomics Platform"/>
            <consortium name="The Broad Institute Genome Sequencing Center for Infectious Disease"/>
            <person name="Wu L."/>
            <person name="Ma J."/>
        </authorList>
    </citation>
    <scope>NUCLEOTIDE SEQUENCE [LARGE SCALE GENOMIC DNA]</scope>
    <source>
        <strain evidence="1 2">JCM 9933</strain>
    </source>
</reference>
<name>A0ABN1F7G8_9PROT</name>
<accession>A0ABN1F7G8</accession>
<proteinExistence type="predicted"/>
<dbReference type="RefSeq" id="WP_343895485.1">
    <property type="nucleotide sequence ID" value="NZ_BAAAFZ010000028.1"/>
</dbReference>
<keyword evidence="2" id="KW-1185">Reference proteome</keyword>
<protein>
    <submittedName>
        <fullName evidence="1">Uncharacterized protein</fullName>
    </submittedName>
</protein>
<sequence length="680" mass="70451">MTLFVDPSALRDLAGGGAPVLLAHAGVAGAETLALPGLSLWLATPAPGAGGGVRLHRPGDDPSRATHALPAPPAGVLAVVAPPNSAVAMQFLAELDGAPVIEARDAAAALPALARAAVAALAAERAVAGDLHAAVATLRAEAEDTRVAMLAALQGDGHRIPPPPPVLALDAPPAAAGHTAALGAEGQEALGQVLGTSLEGVAALALHVAEAQPPAGARLRVRLYGAESGRVHGSWAVPGEALTPGEWLRLDLPTPIGPVRETACLDLRADLPADGTVVALSLEDRLAPPDRAAVQGGAPGERALALRLWTAPFGRRFAVAPHWDWEEVELSLAGSPDAAPPDVPLGVKVQLPAQVWAAALLPQGRAERVALGAEPPRLVAEMGGGERCLLVLPQVPVAGLDLLQAEVSAAMGDPALLEAALWLQLAGAAIASEADLSLSAPGARWSGWRRPGTGGAPLRLSLLLPPGSAPALAAVLVLRNLGTQPEDLLRVEWSELTGARLREPVAAGQAAAGPFHRSRPAATGLPRLPAGEIPKVAQIRLQEHYETEDGGYRHLDILVVGMQAAGFTWPRLRFKLALGGDDPVLEFRSRPDWPPMFEAWPGRQVDEHGALLLLSLADIGRGFLARLRSERDRWMLVALIRLMPTAVATAAREVVSDPAEYDSWVDLARRVAAALPREGG</sequence>
<comment type="caution">
    <text evidence="1">The sequence shown here is derived from an EMBL/GenBank/DDBJ whole genome shotgun (WGS) entry which is preliminary data.</text>
</comment>
<dbReference type="Proteomes" id="UP001501588">
    <property type="component" value="Unassembled WGS sequence"/>
</dbReference>
<evidence type="ECO:0000313" key="1">
    <source>
        <dbReference type="EMBL" id="GAA0584369.1"/>
    </source>
</evidence>
<dbReference type="Pfam" id="PF19717">
    <property type="entry name" value="DUF6212"/>
    <property type="match status" value="1"/>
</dbReference>
<dbReference type="InterPro" id="IPR046184">
    <property type="entry name" value="DUF6212"/>
</dbReference>
<gene>
    <name evidence="1" type="ORF">GCM10009416_23500</name>
</gene>